<proteinExistence type="predicted"/>
<gene>
    <name evidence="1" type="ORF">NCTC13079_00521</name>
</gene>
<sequence length="125" mass="13168">MTPRFALQMPTIAPQSAPKATPASMATTAWITGGISTAAPTIMAPKLPTINCPSAPILKMPVRKAKATAIPVRMIGTASTMVQDRYLGRPKAPKIMTLYASMGFTSTASKIIAPTKRPRATDISV</sequence>
<accession>A0A448V0Q4</accession>
<evidence type="ECO:0000313" key="2">
    <source>
        <dbReference type="Proteomes" id="UP000269544"/>
    </source>
</evidence>
<reference evidence="1 2" key="1">
    <citation type="submission" date="2018-12" db="EMBL/GenBank/DDBJ databases">
        <authorList>
            <consortium name="Pathogen Informatics"/>
        </authorList>
    </citation>
    <scope>NUCLEOTIDE SEQUENCE [LARGE SCALE GENOMIC DNA]</scope>
    <source>
        <strain evidence="1 2">NCTC13079</strain>
    </source>
</reference>
<organism evidence="1 2">
    <name type="scientific">Aedoeadaptatus ivorii</name>
    <dbReference type="NCBI Taxonomy" id="54006"/>
    <lineage>
        <taxon>Bacteria</taxon>
        <taxon>Bacillati</taxon>
        <taxon>Bacillota</taxon>
        <taxon>Tissierellia</taxon>
        <taxon>Tissierellales</taxon>
        <taxon>Peptoniphilaceae</taxon>
        <taxon>Aedoeadaptatus</taxon>
    </lineage>
</organism>
<name>A0A448V0Q4_9FIRM</name>
<dbReference type="KEGG" id="piv:NCTC13079_00521"/>
<dbReference type="AlphaFoldDB" id="A0A448V0Q4"/>
<dbReference type="EMBL" id="LR134523">
    <property type="protein sequence ID" value="VEJ35121.1"/>
    <property type="molecule type" value="Genomic_DNA"/>
</dbReference>
<protein>
    <submittedName>
        <fullName evidence="1">Uncharacterized protein</fullName>
    </submittedName>
</protein>
<evidence type="ECO:0000313" key="1">
    <source>
        <dbReference type="EMBL" id="VEJ35121.1"/>
    </source>
</evidence>
<keyword evidence="2" id="KW-1185">Reference proteome</keyword>
<dbReference type="Proteomes" id="UP000269544">
    <property type="component" value="Chromosome"/>
</dbReference>